<dbReference type="STRING" id="551996.SAMN05192573_103167"/>
<evidence type="ECO:0000313" key="2">
    <source>
        <dbReference type="Proteomes" id="UP000199705"/>
    </source>
</evidence>
<gene>
    <name evidence="1" type="ORF">SAMN05192573_103167</name>
</gene>
<accession>A0A1G7TIB0</accession>
<evidence type="ECO:0000313" key="1">
    <source>
        <dbReference type="EMBL" id="SDG34941.1"/>
    </source>
</evidence>
<proteinExistence type="predicted"/>
<dbReference type="AlphaFoldDB" id="A0A1G7TIB0"/>
<name>A0A1G7TIB0_9SPHI</name>
<dbReference type="EMBL" id="FNCG01000003">
    <property type="protein sequence ID" value="SDG34941.1"/>
    <property type="molecule type" value="Genomic_DNA"/>
</dbReference>
<keyword evidence="2" id="KW-1185">Reference proteome</keyword>
<dbReference type="RefSeq" id="WP_091163924.1">
    <property type="nucleotide sequence ID" value="NZ_FNCG01000003.1"/>
</dbReference>
<reference evidence="2" key="1">
    <citation type="submission" date="2016-10" db="EMBL/GenBank/DDBJ databases">
        <authorList>
            <person name="Varghese N."/>
            <person name="Submissions S."/>
        </authorList>
    </citation>
    <scope>NUCLEOTIDE SEQUENCE [LARGE SCALE GENOMIC DNA]</scope>
    <source>
        <strain evidence="2">Gh-67</strain>
    </source>
</reference>
<protein>
    <submittedName>
        <fullName evidence="1">Uncharacterized protein</fullName>
    </submittedName>
</protein>
<organism evidence="1 2">
    <name type="scientific">Mucilaginibacter gossypii</name>
    <dbReference type="NCBI Taxonomy" id="551996"/>
    <lineage>
        <taxon>Bacteria</taxon>
        <taxon>Pseudomonadati</taxon>
        <taxon>Bacteroidota</taxon>
        <taxon>Sphingobacteriia</taxon>
        <taxon>Sphingobacteriales</taxon>
        <taxon>Sphingobacteriaceae</taxon>
        <taxon>Mucilaginibacter</taxon>
    </lineage>
</organism>
<sequence length="240" mass="28996">MKSDLDQIIEYFEGEKKSLEVSIKKSLAEYDYLYAHYQQEGLWRLDSHLGALKRFKDPFYVKKSLLERWIRWMDSSFEDGERSAFDKEQRVETRNELKKLNRQQADLYFNDSQVIDNALFDLYERRIRKFRLCLSAEENFNLDFEVFGEFLKISHQLDSQYNNFIDSTDFDDDDIPSRYPLINLGFKWHVTENKFVYYYDMNGFKEALPVKILLSRIVYEKFSFDLDNPDLNPFVNIFDK</sequence>
<dbReference type="Proteomes" id="UP000199705">
    <property type="component" value="Unassembled WGS sequence"/>
</dbReference>